<proteinExistence type="predicted"/>
<organism evidence="1 2">
    <name type="scientific">Salmonella enterica</name>
    <name type="common">Salmonella choleraesuis</name>
    <dbReference type="NCBI Taxonomy" id="28901"/>
    <lineage>
        <taxon>Bacteria</taxon>
        <taxon>Pseudomonadati</taxon>
        <taxon>Pseudomonadota</taxon>
        <taxon>Gammaproteobacteria</taxon>
        <taxon>Enterobacterales</taxon>
        <taxon>Enterobacteriaceae</taxon>
        <taxon>Salmonella</taxon>
    </lineage>
</organism>
<name>A0A379R0V1_SALER</name>
<gene>
    <name evidence="1" type="ORF">NCTC10718_01821</name>
</gene>
<sequence length="107" mass="12230">MKTGFIFRGTALGTRVYESVFDGRINAKWFLGVMSAVKNEYGIEDQKTQEFRIANSNELTNQLNYYNSLKGKMVEVSFENRPYTLDDGRKGSNIFVTGIIECKPDKQ</sequence>
<dbReference type="Proteomes" id="UP000254332">
    <property type="component" value="Unassembled WGS sequence"/>
</dbReference>
<reference evidence="1 2" key="1">
    <citation type="submission" date="2018-06" db="EMBL/GenBank/DDBJ databases">
        <authorList>
            <consortium name="Pathogen Informatics"/>
            <person name="Doyle S."/>
        </authorList>
    </citation>
    <scope>NUCLEOTIDE SEQUENCE [LARGE SCALE GENOMIC DNA]</scope>
    <source>
        <strain evidence="1 2">NCTC10718</strain>
    </source>
</reference>
<accession>A0A379R0V1</accession>
<dbReference type="EMBL" id="UGWQ01000001">
    <property type="protein sequence ID" value="SUF69066.1"/>
    <property type="molecule type" value="Genomic_DNA"/>
</dbReference>
<evidence type="ECO:0000313" key="2">
    <source>
        <dbReference type="Proteomes" id="UP000254332"/>
    </source>
</evidence>
<dbReference type="AlphaFoldDB" id="A0A379R0V1"/>
<dbReference type="InterPro" id="IPR035411">
    <property type="entry name" value="Putative_G5P"/>
</dbReference>
<protein>
    <submittedName>
        <fullName evidence="1">Uncharacterized protein</fullName>
    </submittedName>
</protein>
<dbReference type="Pfam" id="PF17426">
    <property type="entry name" value="Putative_G5P"/>
    <property type="match status" value="1"/>
</dbReference>
<evidence type="ECO:0000313" key="1">
    <source>
        <dbReference type="EMBL" id="SUF69066.1"/>
    </source>
</evidence>